<comment type="similarity">
    <text evidence="1">Belongs to the helicase family. UvrD subfamily.</text>
</comment>
<accession>A0A1F7WA03</accession>
<dbReference type="GO" id="GO:0000725">
    <property type="term" value="P:recombinational repair"/>
    <property type="evidence" value="ECO:0007669"/>
    <property type="project" value="TreeGrafter"/>
</dbReference>
<dbReference type="GO" id="GO:0005829">
    <property type="term" value="C:cytosol"/>
    <property type="evidence" value="ECO:0007669"/>
    <property type="project" value="TreeGrafter"/>
</dbReference>
<dbReference type="AlphaFoldDB" id="A0A1F7WA03"/>
<dbReference type="PANTHER" id="PTHR11070">
    <property type="entry name" value="UVRD / RECB / PCRA DNA HELICASE FAMILY MEMBER"/>
    <property type="match status" value="1"/>
</dbReference>
<evidence type="ECO:0000313" key="14">
    <source>
        <dbReference type="EMBL" id="OGL99655.1"/>
    </source>
</evidence>
<feature type="binding site" evidence="10">
    <location>
        <begin position="41"/>
        <end position="48"/>
    </location>
    <ligand>
        <name>ATP</name>
        <dbReference type="ChEBI" id="CHEBI:30616"/>
    </ligand>
</feature>
<evidence type="ECO:0000256" key="3">
    <source>
        <dbReference type="ARBA" id="ARBA00022801"/>
    </source>
</evidence>
<dbReference type="GO" id="GO:0005524">
    <property type="term" value="F:ATP binding"/>
    <property type="evidence" value="ECO:0007669"/>
    <property type="project" value="UniProtKB-UniRule"/>
</dbReference>
<evidence type="ECO:0000256" key="6">
    <source>
        <dbReference type="ARBA" id="ARBA00023235"/>
    </source>
</evidence>
<dbReference type="CDD" id="cd18807">
    <property type="entry name" value="SF1_C_UvrD"/>
    <property type="match status" value="1"/>
</dbReference>
<proteinExistence type="inferred from homology"/>
<dbReference type="GO" id="GO:0043138">
    <property type="term" value="F:3'-5' DNA helicase activity"/>
    <property type="evidence" value="ECO:0007669"/>
    <property type="project" value="UniProtKB-EC"/>
</dbReference>
<protein>
    <recommendedName>
        <fullName evidence="8">DNA 3'-5' helicase</fullName>
        <ecNumber evidence="8">5.6.2.4</ecNumber>
    </recommendedName>
</protein>
<dbReference type="InterPro" id="IPR000212">
    <property type="entry name" value="DNA_helicase_UvrD/REP"/>
</dbReference>
<dbReference type="EC" id="5.6.2.4" evidence="8"/>
<dbReference type="CDD" id="cd17932">
    <property type="entry name" value="DEXQc_UvrD"/>
    <property type="match status" value="1"/>
</dbReference>
<dbReference type="InterPro" id="IPR014017">
    <property type="entry name" value="DNA_helicase_UvrD-like_C"/>
</dbReference>
<dbReference type="InterPro" id="IPR014016">
    <property type="entry name" value="UvrD-like_ATP-bd"/>
</dbReference>
<evidence type="ECO:0000256" key="5">
    <source>
        <dbReference type="ARBA" id="ARBA00022840"/>
    </source>
</evidence>
<dbReference type="Proteomes" id="UP000177331">
    <property type="component" value="Unassembled WGS sequence"/>
</dbReference>
<feature type="domain" description="UvrD-like helicase C-terminal" evidence="13">
    <location>
        <begin position="305"/>
        <end position="567"/>
    </location>
</feature>
<evidence type="ECO:0000256" key="2">
    <source>
        <dbReference type="ARBA" id="ARBA00022741"/>
    </source>
</evidence>
<dbReference type="Gene3D" id="1.10.486.10">
    <property type="entry name" value="PCRA, domain 4"/>
    <property type="match status" value="1"/>
</dbReference>
<evidence type="ECO:0000256" key="11">
    <source>
        <dbReference type="SAM" id="MobiDB-lite"/>
    </source>
</evidence>
<dbReference type="STRING" id="1802421.A2318_01615"/>
<dbReference type="SUPFAM" id="SSF52540">
    <property type="entry name" value="P-loop containing nucleoside triphosphate hydrolases"/>
    <property type="match status" value="1"/>
</dbReference>
<dbReference type="Gene3D" id="1.10.10.160">
    <property type="match status" value="1"/>
</dbReference>
<keyword evidence="6" id="KW-0413">Isomerase</keyword>
<comment type="catalytic activity">
    <reaction evidence="7">
        <text>Couples ATP hydrolysis with the unwinding of duplex DNA by translocating in the 3'-5' direction.</text>
        <dbReference type="EC" id="5.6.2.4"/>
    </reaction>
</comment>
<reference evidence="14 15" key="1">
    <citation type="journal article" date="2016" name="Nat. Commun.">
        <title>Thousands of microbial genomes shed light on interconnected biogeochemical processes in an aquifer system.</title>
        <authorList>
            <person name="Anantharaman K."/>
            <person name="Brown C.T."/>
            <person name="Hug L.A."/>
            <person name="Sharon I."/>
            <person name="Castelle C.J."/>
            <person name="Probst A.J."/>
            <person name="Thomas B.C."/>
            <person name="Singh A."/>
            <person name="Wilkins M.J."/>
            <person name="Karaoz U."/>
            <person name="Brodie E.L."/>
            <person name="Williams K.H."/>
            <person name="Hubbard S.S."/>
            <person name="Banfield J.F."/>
        </authorList>
    </citation>
    <scope>NUCLEOTIDE SEQUENCE [LARGE SCALE GENOMIC DNA]</scope>
</reference>
<comment type="caution">
    <text evidence="14">The sequence shown here is derived from an EMBL/GenBank/DDBJ whole genome shotgun (WGS) entry which is preliminary data.</text>
</comment>
<gene>
    <name evidence="14" type="ORF">A2318_01615</name>
</gene>
<keyword evidence="2 10" id="KW-0547">Nucleotide-binding</keyword>
<evidence type="ECO:0000259" key="12">
    <source>
        <dbReference type="PROSITE" id="PS51198"/>
    </source>
</evidence>
<dbReference type="GO" id="GO:0016887">
    <property type="term" value="F:ATP hydrolysis activity"/>
    <property type="evidence" value="ECO:0007669"/>
    <property type="project" value="RHEA"/>
</dbReference>
<name>A0A1F7WA03_9BACT</name>
<dbReference type="GO" id="GO:0003677">
    <property type="term" value="F:DNA binding"/>
    <property type="evidence" value="ECO:0007669"/>
    <property type="project" value="InterPro"/>
</dbReference>
<dbReference type="Gene3D" id="3.40.50.300">
    <property type="entry name" value="P-loop containing nucleotide triphosphate hydrolases"/>
    <property type="match status" value="2"/>
</dbReference>
<evidence type="ECO:0000256" key="7">
    <source>
        <dbReference type="ARBA" id="ARBA00034617"/>
    </source>
</evidence>
<dbReference type="Pfam" id="PF00580">
    <property type="entry name" value="UvrD-helicase"/>
    <property type="match status" value="1"/>
</dbReference>
<dbReference type="InterPro" id="IPR027417">
    <property type="entry name" value="P-loop_NTPase"/>
</dbReference>
<evidence type="ECO:0000256" key="9">
    <source>
        <dbReference type="ARBA" id="ARBA00048988"/>
    </source>
</evidence>
<keyword evidence="4 10" id="KW-0347">Helicase</keyword>
<keyword evidence="5 10" id="KW-0067">ATP-binding</keyword>
<evidence type="ECO:0000256" key="4">
    <source>
        <dbReference type="ARBA" id="ARBA00022806"/>
    </source>
</evidence>
<evidence type="ECO:0000256" key="8">
    <source>
        <dbReference type="ARBA" id="ARBA00034808"/>
    </source>
</evidence>
<dbReference type="Pfam" id="PF13361">
    <property type="entry name" value="UvrD_C"/>
    <property type="match status" value="2"/>
</dbReference>
<evidence type="ECO:0000313" key="15">
    <source>
        <dbReference type="Proteomes" id="UP000177331"/>
    </source>
</evidence>
<keyword evidence="3 10" id="KW-0378">Hydrolase</keyword>
<dbReference type="InterPro" id="IPR013986">
    <property type="entry name" value="DExx_box_DNA_helicase_dom_sf"/>
</dbReference>
<organism evidence="14 15">
    <name type="scientific">Candidatus Uhrbacteria bacterium RIFOXYB2_FULL_45_11</name>
    <dbReference type="NCBI Taxonomy" id="1802421"/>
    <lineage>
        <taxon>Bacteria</taxon>
        <taxon>Candidatus Uhriibacteriota</taxon>
    </lineage>
</organism>
<evidence type="ECO:0000259" key="13">
    <source>
        <dbReference type="PROSITE" id="PS51217"/>
    </source>
</evidence>
<dbReference type="PROSITE" id="PS51217">
    <property type="entry name" value="UVRD_HELICASE_CTER"/>
    <property type="match status" value="1"/>
</dbReference>
<sequence>MKEIILTDSPAFDSNIDYRKELNEEQLAVVENGDGACLVLAGAGSGKTRTITYRVAYLLERGVAPQNILLLTFTNKASKEMLARVESLLGTYPKGLWGGTFHSVANRILRMYADAIGFTQNFTILDSEDSESLIKTILKELQVDTSERRFPSASKLNSILSYARNAGRSVKQIVEEKHEQFFDLIPTIERIGDVYELRKRQADAMDFDDLLIRLRDLLVQNPVVRDRLAMQFEYVLVDEYQDTNVLQAQLINMLASAHKNILVVGDDAQSIYSFRAAEIKNILSFPDQYGSAKTFRLVTNYRSSPEILNIANESIHNNKNQFKKDLMAVRGSSEKPQLVPAANAPQEAQFIAQQITTLRDAGTPLREIAVLFRAAFHSQMLELELMRRDLPYEYRGGLKFFERAHIKDLVMHLRIKANLKDEVAWMRVLGLQTGIGLVTAQKMIQQIHGFETLEELVEHPIGSGARASAGWKTLSMTLKKFSQQSLPADLIRTVASSDYRAYLEAEYPDFNDRCEDIEQFAVFAEQYKDLTTFLTDVSLTADYGILDEETHGDEERLILSTIHQAKGLEWDAVFIMNLVDGKFPNGRALEERDGLEEERRLFYVATTRARKFLYYTYPLVSGTESLLFNQPSMFLQELDPAMMEEVKLKREVAKTTSWNTTEWDSSTWDSSDSDDGPAIVLDDLGEEVKSAGGGSASGGKKPQKTGGISFLRDV</sequence>
<feature type="region of interest" description="Disordered" evidence="11">
    <location>
        <begin position="662"/>
        <end position="714"/>
    </location>
</feature>
<feature type="domain" description="UvrD-like helicase ATP-binding" evidence="12">
    <location>
        <begin position="20"/>
        <end position="304"/>
    </location>
</feature>
<evidence type="ECO:0000256" key="1">
    <source>
        <dbReference type="ARBA" id="ARBA00009922"/>
    </source>
</evidence>
<dbReference type="EMBL" id="MGFD01000006">
    <property type="protein sequence ID" value="OGL99655.1"/>
    <property type="molecule type" value="Genomic_DNA"/>
</dbReference>
<comment type="catalytic activity">
    <reaction evidence="9">
        <text>ATP + H2O = ADP + phosphate + H(+)</text>
        <dbReference type="Rhea" id="RHEA:13065"/>
        <dbReference type="ChEBI" id="CHEBI:15377"/>
        <dbReference type="ChEBI" id="CHEBI:15378"/>
        <dbReference type="ChEBI" id="CHEBI:30616"/>
        <dbReference type="ChEBI" id="CHEBI:43474"/>
        <dbReference type="ChEBI" id="CHEBI:456216"/>
        <dbReference type="EC" id="5.6.2.4"/>
    </reaction>
</comment>
<evidence type="ECO:0000256" key="10">
    <source>
        <dbReference type="PROSITE-ProRule" id="PRU00560"/>
    </source>
</evidence>
<dbReference type="PANTHER" id="PTHR11070:SF3">
    <property type="entry name" value="DNA 3'-5' HELICASE"/>
    <property type="match status" value="1"/>
</dbReference>
<dbReference type="PROSITE" id="PS51198">
    <property type="entry name" value="UVRD_HELICASE_ATP_BIND"/>
    <property type="match status" value="1"/>
</dbReference>